<gene>
    <name evidence="2" type="ORF">EH105704_01_01190</name>
</gene>
<evidence type="ECO:0000313" key="2">
    <source>
        <dbReference type="EMBL" id="GAB50114.1"/>
    </source>
</evidence>
<dbReference type="Proteomes" id="UP000010297">
    <property type="component" value="Unassembled WGS sequence"/>
</dbReference>
<protein>
    <submittedName>
        <fullName evidence="2">Putative phage tail assembly protein T</fullName>
    </submittedName>
</protein>
<reference evidence="2 3" key="1">
    <citation type="submission" date="2012-02" db="EMBL/GenBank/DDBJ databases">
        <title>Whole genome shotgun sequence of Escherichia hermannii NBRC 105704.</title>
        <authorList>
            <person name="Yoshida I."/>
            <person name="Hosoyama A."/>
            <person name="Tsuchikane K."/>
            <person name="Katsumata H."/>
            <person name="Yamazaki S."/>
            <person name="Fujita N."/>
        </authorList>
    </citation>
    <scope>NUCLEOTIDE SEQUENCE [LARGE SCALE GENOMIC DNA]</scope>
    <source>
        <strain evidence="2 3">NBRC 105704</strain>
    </source>
</reference>
<accession>H5UYW0</accession>
<sequence length="101" mass="11547">MKLAREFRRPDWRQMLAGMSSSELAEWGRFYREQYFENDLQDVHFSRLSHLIISIMCKDTELTPASFSLLNPPDLVTEQDDNTMMSVAESLGGVRYGPAGG</sequence>
<dbReference type="eggNOG" id="ENOG50331YY">
    <property type="taxonomic scope" value="Bacteria"/>
</dbReference>
<dbReference type="EMBL" id="BAFF01000001">
    <property type="protein sequence ID" value="GAB50114.1"/>
    <property type="molecule type" value="Genomic_DNA"/>
</dbReference>
<dbReference type="AlphaFoldDB" id="H5UYW0"/>
<name>H5UYW0_ATLHE</name>
<comment type="caution">
    <text evidence="2">The sequence shown here is derived from an EMBL/GenBank/DDBJ whole genome shotgun (WGS) entry which is preliminary data.</text>
</comment>
<dbReference type="NCBIfam" id="TIGR01715">
    <property type="entry name" value="phage_lam_T"/>
    <property type="match status" value="1"/>
</dbReference>
<evidence type="ECO:0000259" key="1">
    <source>
        <dbReference type="Pfam" id="PF06223"/>
    </source>
</evidence>
<feature type="domain" description="Minor tail T" evidence="1">
    <location>
        <begin position="20"/>
        <end position="93"/>
    </location>
</feature>
<proteinExistence type="predicted"/>
<dbReference type="GeneID" id="92828754"/>
<keyword evidence="3" id="KW-1185">Reference proteome</keyword>
<dbReference type="Pfam" id="PF06223">
    <property type="entry name" value="Phage_tail_T"/>
    <property type="match status" value="1"/>
</dbReference>
<evidence type="ECO:0000313" key="3">
    <source>
        <dbReference type="Proteomes" id="UP000010297"/>
    </source>
</evidence>
<dbReference type="RefSeq" id="WP_002433759.1">
    <property type="nucleotide sequence ID" value="NZ_BAFF01000001.1"/>
</dbReference>
<organism evidence="2 3">
    <name type="scientific">Atlantibacter hermannii NBRC 105704</name>
    <dbReference type="NCBI Taxonomy" id="1115512"/>
    <lineage>
        <taxon>Bacteria</taxon>
        <taxon>Pseudomonadati</taxon>
        <taxon>Pseudomonadota</taxon>
        <taxon>Gammaproteobacteria</taxon>
        <taxon>Enterobacterales</taxon>
        <taxon>Enterobacteriaceae</taxon>
        <taxon>Atlantibacter</taxon>
    </lineage>
</organism>
<dbReference type="InterPro" id="IPR009350">
    <property type="entry name" value="Phage_tail_T"/>
</dbReference>